<evidence type="ECO:0000256" key="3">
    <source>
        <dbReference type="ARBA" id="ARBA00022618"/>
    </source>
</evidence>
<evidence type="ECO:0000259" key="9">
    <source>
        <dbReference type="Pfam" id="PF04824"/>
    </source>
</evidence>
<dbReference type="FunFam" id="1.10.10.580:FF:000002">
    <property type="entry name" value="Sister chromatid cohesion 1 protein 4"/>
    <property type="match status" value="1"/>
</dbReference>
<dbReference type="AlphaFoldDB" id="A0A834X9Q4"/>
<keyword evidence="6" id="KW-0539">Nucleus</keyword>
<dbReference type="Gene3D" id="1.10.10.580">
    <property type="entry name" value="Structural maintenance of chromosome 1. Chain E"/>
    <property type="match status" value="1"/>
</dbReference>
<feature type="region of interest" description="Disordered" evidence="8">
    <location>
        <begin position="266"/>
        <end position="287"/>
    </location>
</feature>
<keyword evidence="3" id="KW-0132">Cell division</keyword>
<dbReference type="GO" id="GO:1990414">
    <property type="term" value="P:replication-born double-strand break repair via sister chromatid exchange"/>
    <property type="evidence" value="ECO:0007669"/>
    <property type="project" value="TreeGrafter"/>
</dbReference>
<dbReference type="InterPro" id="IPR006909">
    <property type="entry name" value="Rad21/Rec8_C_eu"/>
</dbReference>
<keyword evidence="5" id="KW-0159">Chromosome partition</keyword>
<dbReference type="GO" id="GO:0003682">
    <property type="term" value="F:chromatin binding"/>
    <property type="evidence" value="ECO:0007669"/>
    <property type="project" value="TreeGrafter"/>
</dbReference>
<evidence type="ECO:0000256" key="8">
    <source>
        <dbReference type="SAM" id="MobiDB-lite"/>
    </source>
</evidence>
<reference evidence="10" key="1">
    <citation type="submission" date="2020-09" db="EMBL/GenBank/DDBJ databases">
        <title>Genome-Enabled Discovery of Anthraquinone Biosynthesis in Senna tora.</title>
        <authorList>
            <person name="Kang S.-H."/>
            <person name="Pandey R.P."/>
            <person name="Lee C.-M."/>
            <person name="Sim J.-S."/>
            <person name="Jeong J.-T."/>
            <person name="Choi B.-S."/>
            <person name="Jung M."/>
            <person name="Ginzburg D."/>
            <person name="Zhao K."/>
            <person name="Won S.Y."/>
            <person name="Oh T.-J."/>
            <person name="Yu Y."/>
            <person name="Kim N.-H."/>
            <person name="Lee O.R."/>
            <person name="Lee T.-H."/>
            <person name="Bashyal P."/>
            <person name="Kim T.-S."/>
            <person name="Lee W.-H."/>
            <person name="Kawkins C."/>
            <person name="Kim C.-K."/>
            <person name="Kim J.S."/>
            <person name="Ahn B.O."/>
            <person name="Rhee S.Y."/>
            <person name="Sohng J.K."/>
        </authorList>
    </citation>
    <scope>NUCLEOTIDE SEQUENCE</scope>
    <source>
        <tissue evidence="10">Leaf</tissue>
    </source>
</reference>
<evidence type="ECO:0000256" key="4">
    <source>
        <dbReference type="ARBA" id="ARBA00022776"/>
    </source>
</evidence>
<dbReference type="SUPFAM" id="SSF46785">
    <property type="entry name" value="Winged helix' DNA-binding domain"/>
    <property type="match status" value="1"/>
</dbReference>
<keyword evidence="11" id="KW-1185">Reference proteome</keyword>
<evidence type="ECO:0000256" key="2">
    <source>
        <dbReference type="ARBA" id="ARBA00009870"/>
    </source>
</evidence>
<dbReference type="PANTHER" id="PTHR12585:SF69">
    <property type="entry name" value="FI11703P"/>
    <property type="match status" value="1"/>
</dbReference>
<dbReference type="GO" id="GO:0005634">
    <property type="term" value="C:nucleus"/>
    <property type="evidence" value="ECO:0007669"/>
    <property type="project" value="UniProtKB-SubCell"/>
</dbReference>
<evidence type="ECO:0000256" key="5">
    <source>
        <dbReference type="ARBA" id="ARBA00022829"/>
    </source>
</evidence>
<dbReference type="Proteomes" id="UP000634136">
    <property type="component" value="Unassembled WGS sequence"/>
</dbReference>
<protein>
    <submittedName>
        <fullName evidence="10">Sister chromatid cohesion 1 protein 2</fullName>
    </submittedName>
</protein>
<dbReference type="EMBL" id="JAAIUW010000002">
    <property type="protein sequence ID" value="KAF7840447.1"/>
    <property type="molecule type" value="Genomic_DNA"/>
</dbReference>
<organism evidence="10 11">
    <name type="scientific">Senna tora</name>
    <dbReference type="NCBI Taxonomy" id="362788"/>
    <lineage>
        <taxon>Eukaryota</taxon>
        <taxon>Viridiplantae</taxon>
        <taxon>Streptophyta</taxon>
        <taxon>Embryophyta</taxon>
        <taxon>Tracheophyta</taxon>
        <taxon>Spermatophyta</taxon>
        <taxon>Magnoliopsida</taxon>
        <taxon>eudicotyledons</taxon>
        <taxon>Gunneridae</taxon>
        <taxon>Pentapetalae</taxon>
        <taxon>rosids</taxon>
        <taxon>fabids</taxon>
        <taxon>Fabales</taxon>
        <taxon>Fabaceae</taxon>
        <taxon>Caesalpinioideae</taxon>
        <taxon>Cassia clade</taxon>
        <taxon>Senna</taxon>
    </lineage>
</organism>
<comment type="subcellular location">
    <subcellularLocation>
        <location evidence="1">Nucleus</location>
    </subcellularLocation>
</comment>
<evidence type="ECO:0000256" key="1">
    <source>
        <dbReference type="ARBA" id="ARBA00004123"/>
    </source>
</evidence>
<dbReference type="GO" id="GO:0007062">
    <property type="term" value="P:sister chromatid cohesion"/>
    <property type="evidence" value="ECO:0007669"/>
    <property type="project" value="InterPro"/>
</dbReference>
<dbReference type="GO" id="GO:0008278">
    <property type="term" value="C:cohesin complex"/>
    <property type="evidence" value="ECO:0007669"/>
    <property type="project" value="InterPro"/>
</dbReference>
<dbReference type="PANTHER" id="PTHR12585">
    <property type="entry name" value="SCC1 / RAD21 FAMILY MEMBER"/>
    <property type="match status" value="1"/>
</dbReference>
<dbReference type="CDD" id="cd21793">
    <property type="entry name" value="Rad21_Rec8_M_AtSYN1-like"/>
    <property type="match status" value="1"/>
</dbReference>
<feature type="compositionally biased region" description="Polar residues" evidence="8">
    <location>
        <begin position="270"/>
        <end position="287"/>
    </location>
</feature>
<dbReference type="OrthoDB" id="10071381at2759"/>
<dbReference type="Pfam" id="PF04824">
    <property type="entry name" value="Rad21_Rec8"/>
    <property type="match status" value="1"/>
</dbReference>
<accession>A0A834X9Q4</accession>
<comment type="subunit">
    <text evidence="7">Component of the cohesin complex.</text>
</comment>
<keyword evidence="4" id="KW-0498">Mitosis</keyword>
<dbReference type="InterPro" id="IPR036390">
    <property type="entry name" value="WH_DNA-bd_sf"/>
</dbReference>
<dbReference type="GO" id="GO:0051301">
    <property type="term" value="P:cell division"/>
    <property type="evidence" value="ECO:0007669"/>
    <property type="project" value="UniProtKB-KW"/>
</dbReference>
<name>A0A834X9Q4_9FABA</name>
<keyword evidence="4" id="KW-0131">Cell cycle</keyword>
<evidence type="ECO:0000256" key="7">
    <source>
        <dbReference type="ARBA" id="ARBA00064543"/>
    </source>
</evidence>
<dbReference type="InterPro" id="IPR039781">
    <property type="entry name" value="Rad21/Rec8-like"/>
</dbReference>
<evidence type="ECO:0000313" key="10">
    <source>
        <dbReference type="EMBL" id="KAF7840447.1"/>
    </source>
</evidence>
<evidence type="ECO:0000256" key="6">
    <source>
        <dbReference type="ARBA" id="ARBA00023242"/>
    </source>
</evidence>
<gene>
    <name evidence="10" type="ORF">G2W53_002745</name>
</gene>
<proteinExistence type="inferred from homology"/>
<dbReference type="GO" id="GO:0007059">
    <property type="term" value="P:chromosome segregation"/>
    <property type="evidence" value="ECO:0007669"/>
    <property type="project" value="UniProtKB-KW"/>
</dbReference>
<feature type="domain" description="Rad21/Rec8-like protein C-terminal eukaryotic" evidence="9">
    <location>
        <begin position="378"/>
        <end position="430"/>
    </location>
</feature>
<sequence>MGKFIRRIYYQSDRFEWFQGTFSPEEALVEQPRDVHQSHLMDIDLEITELITPMNEDFQDCTFSPEEQMQLDTDANHEERDLQMIMASIQEGQSYQEESTENDNTYVEEDMLEAHSTEGTNEESQNQNQNQNQNLQEGVYIEGGRAFVPVESIFIDLTSLPHVASIPRPNPGDTTPEFMVIPTPAPTEGASLSRRRKLVYDDSTKLPDEVFKESVNDASDLIREWKRPITPLQASQASRISTLSKGFFYEPLLPSEKKMRIPASVEPLETSGNSNETESQATNSLELTETAPNTALQLSEIRSVDSLDNPNVGALSLYEALEGEHSLSKDESFNLMNEEDSNATETENSESCGAWTGQTRKVAMQLQKSFMSQRKQEEEEVVSFSQVCGEKPRKECARLFYEMLVMKTTNFVDLEQNDAYGDISVKKLPKLDQIL</sequence>
<comment type="similarity">
    <text evidence="2">Belongs to the rad21 family.</text>
</comment>
<evidence type="ECO:0000313" key="11">
    <source>
        <dbReference type="Proteomes" id="UP000634136"/>
    </source>
</evidence>
<dbReference type="InterPro" id="IPR023093">
    <property type="entry name" value="ScpA-like_C"/>
</dbReference>
<comment type="caution">
    <text evidence="10">The sequence shown here is derived from an EMBL/GenBank/DDBJ whole genome shotgun (WGS) entry which is preliminary data.</text>
</comment>